<feature type="region of interest" description="Disordered" evidence="1">
    <location>
        <begin position="15"/>
        <end position="52"/>
    </location>
</feature>
<keyword evidence="3" id="KW-1185">Reference proteome</keyword>
<comment type="caution">
    <text evidence="2">The sequence shown here is derived from an EMBL/GenBank/DDBJ whole genome shotgun (WGS) entry which is preliminary data.</text>
</comment>
<accession>E9SEB7</accession>
<gene>
    <name evidence="2" type="ORF">CUS_5947</name>
</gene>
<evidence type="ECO:0000313" key="3">
    <source>
        <dbReference type="Proteomes" id="UP000004259"/>
    </source>
</evidence>
<dbReference type="EMBL" id="ADKM02000095">
    <property type="protein sequence ID" value="EGC02368.1"/>
    <property type="molecule type" value="Genomic_DNA"/>
</dbReference>
<dbReference type="Proteomes" id="UP000004259">
    <property type="component" value="Unassembled WGS sequence"/>
</dbReference>
<sequence>MAALAALMSVSLAGCGDKEKNDGSGRVKKMPPITETTAAEDAASAEEVSSAVTDGTVTAVPQSEISDESAVVVEIKDPAESGTESKAEAVQAAGAPFTFKADESKWAVTADEVSAAITYNADDIQYAKGNCTIMINARTVPDMADRLLSDLADAIIDSKGLTDSVKVNTRGDSVLNGHEAYYLDCLYTVNGVEFDLDINVMAEGTQVIEVWVISYKECTEAMQANYDAVLDTIAFA</sequence>
<feature type="compositionally biased region" description="Low complexity" evidence="1">
    <location>
        <begin position="34"/>
        <end position="52"/>
    </location>
</feature>
<dbReference type="STRING" id="246199.CUS_5947"/>
<dbReference type="AlphaFoldDB" id="E9SEB7"/>
<feature type="compositionally biased region" description="Basic and acidic residues" evidence="1">
    <location>
        <begin position="16"/>
        <end position="25"/>
    </location>
</feature>
<protein>
    <submittedName>
        <fullName evidence="2">Conserved domain protein</fullName>
    </submittedName>
</protein>
<evidence type="ECO:0000256" key="1">
    <source>
        <dbReference type="SAM" id="MobiDB-lite"/>
    </source>
</evidence>
<organism evidence="2 3">
    <name type="scientific">Ruminococcus albus 8</name>
    <dbReference type="NCBI Taxonomy" id="246199"/>
    <lineage>
        <taxon>Bacteria</taxon>
        <taxon>Bacillati</taxon>
        <taxon>Bacillota</taxon>
        <taxon>Clostridia</taxon>
        <taxon>Eubacteriales</taxon>
        <taxon>Oscillospiraceae</taxon>
        <taxon>Ruminococcus</taxon>
    </lineage>
</organism>
<reference evidence="2 3" key="1">
    <citation type="submission" date="2011-02" db="EMBL/GenBank/DDBJ databases">
        <authorList>
            <person name="Nelson K.E."/>
            <person name="Sutton G."/>
            <person name="Torralba M."/>
            <person name="Durkin S."/>
            <person name="Harkins D."/>
            <person name="Montgomery R."/>
            <person name="Ziemer C."/>
            <person name="Klaassens E."/>
            <person name="Ocuiv P."/>
            <person name="Morrison M."/>
        </authorList>
    </citation>
    <scope>NUCLEOTIDE SEQUENCE [LARGE SCALE GENOMIC DNA]</scope>
    <source>
        <strain evidence="2 3">8</strain>
    </source>
</reference>
<evidence type="ECO:0000313" key="2">
    <source>
        <dbReference type="EMBL" id="EGC02368.1"/>
    </source>
</evidence>
<name>E9SEB7_RUMAL</name>
<proteinExistence type="predicted"/>